<reference evidence="2 3" key="1">
    <citation type="submission" date="2021-05" db="EMBL/GenBank/DDBJ databases">
        <title>Mycobacterium acidophilum sp. nov., an extremely acid-tolerant member of the genus Mycobacterium.</title>
        <authorList>
            <person name="Xia J."/>
        </authorList>
    </citation>
    <scope>NUCLEOTIDE SEQUENCE [LARGE SCALE GENOMIC DNA]</scope>
    <source>
        <strain evidence="2 3">M1</strain>
    </source>
</reference>
<comment type="caution">
    <text evidence="2">The sequence shown here is derived from an EMBL/GenBank/DDBJ whole genome shotgun (WGS) entry which is preliminary data.</text>
</comment>
<dbReference type="Gene3D" id="3.40.1000.70">
    <property type="entry name" value="PknH-like extracellular domain"/>
    <property type="match status" value="1"/>
</dbReference>
<accession>A0ABS5RI46</accession>
<dbReference type="PROSITE" id="PS51257">
    <property type="entry name" value="PROKAR_LIPOPROTEIN"/>
    <property type="match status" value="1"/>
</dbReference>
<organism evidence="2 3">
    <name type="scientific">Mycolicibacter acidiphilus</name>
    <dbReference type="NCBI Taxonomy" id="2835306"/>
    <lineage>
        <taxon>Bacteria</taxon>
        <taxon>Bacillati</taxon>
        <taxon>Actinomycetota</taxon>
        <taxon>Actinomycetes</taxon>
        <taxon>Mycobacteriales</taxon>
        <taxon>Mycobacteriaceae</taxon>
        <taxon>Mycolicibacter</taxon>
    </lineage>
</organism>
<evidence type="ECO:0000259" key="1">
    <source>
        <dbReference type="Pfam" id="PF14032"/>
    </source>
</evidence>
<evidence type="ECO:0000313" key="2">
    <source>
        <dbReference type="EMBL" id="MBS9533973.1"/>
    </source>
</evidence>
<protein>
    <submittedName>
        <fullName evidence="2">Sensor domain-containing protein</fullName>
    </submittedName>
</protein>
<feature type="domain" description="PknH-like extracellular" evidence="1">
    <location>
        <begin position="44"/>
        <end position="195"/>
    </location>
</feature>
<name>A0ABS5RI46_9MYCO</name>
<dbReference type="RefSeq" id="WP_214092852.1">
    <property type="nucleotide sequence ID" value="NZ_JAHCLR010000016.1"/>
</dbReference>
<dbReference type="EMBL" id="JAHCLR010000016">
    <property type="protein sequence ID" value="MBS9533973.1"/>
    <property type="molecule type" value="Genomic_DNA"/>
</dbReference>
<keyword evidence="3" id="KW-1185">Reference proteome</keyword>
<dbReference type="Pfam" id="PF14032">
    <property type="entry name" value="PknH_C"/>
    <property type="match status" value="1"/>
</dbReference>
<gene>
    <name evidence="2" type="ORF">KIH27_10295</name>
</gene>
<sequence>MKAPRSTALCALAVTLVGCTRLIGGGAELPNTQKPGPLPPDGIDVTRIMLGPVRMRALTGADDQLTIIPTMDTRTPVDVDPLAGTVPAECRFSYAETAVFGTAFSEFHKTTFQYPPQSALISEAAAAYRDADTAQHTFDALVGTVAGCADSPAGATVVGEWSADAESLRSRSGRCATEYRVRSAVLLEVTACGFAESVPGLVMTNLVAGMPG</sequence>
<proteinExistence type="predicted"/>
<dbReference type="Proteomes" id="UP001519535">
    <property type="component" value="Unassembled WGS sequence"/>
</dbReference>
<evidence type="ECO:0000313" key="3">
    <source>
        <dbReference type="Proteomes" id="UP001519535"/>
    </source>
</evidence>
<dbReference type="InterPro" id="IPR026954">
    <property type="entry name" value="PknH-like_Extracell"/>
</dbReference>
<dbReference type="InterPro" id="IPR038232">
    <property type="entry name" value="PknH-like_Extracell_sf"/>
</dbReference>